<organism evidence="2 3">
    <name type="scientific">Devosia pacifica</name>
    <dbReference type="NCBI Taxonomy" id="1335967"/>
    <lineage>
        <taxon>Bacteria</taxon>
        <taxon>Pseudomonadati</taxon>
        <taxon>Pseudomonadota</taxon>
        <taxon>Alphaproteobacteria</taxon>
        <taxon>Hyphomicrobiales</taxon>
        <taxon>Devosiaceae</taxon>
        <taxon>Devosia</taxon>
    </lineage>
</organism>
<dbReference type="RefSeq" id="WP_189423789.1">
    <property type="nucleotide sequence ID" value="NZ_BMZE01000001.1"/>
</dbReference>
<accession>A0A918S0Q4</accession>
<name>A0A918S0Q4_9HYPH</name>
<protein>
    <recommendedName>
        <fullName evidence="4">DUF3995 domain-containing protein</fullName>
    </recommendedName>
</protein>
<dbReference type="Pfam" id="PF13160">
    <property type="entry name" value="DUF3995"/>
    <property type="match status" value="1"/>
</dbReference>
<gene>
    <name evidence="2" type="ORF">GCM10007989_08930</name>
</gene>
<evidence type="ECO:0008006" key="4">
    <source>
        <dbReference type="Google" id="ProtNLM"/>
    </source>
</evidence>
<keyword evidence="1" id="KW-0472">Membrane</keyword>
<feature type="transmembrane region" description="Helical" evidence="1">
    <location>
        <begin position="81"/>
        <end position="102"/>
    </location>
</feature>
<keyword evidence="3" id="KW-1185">Reference proteome</keyword>
<proteinExistence type="predicted"/>
<evidence type="ECO:0000313" key="2">
    <source>
        <dbReference type="EMBL" id="GHA16110.1"/>
    </source>
</evidence>
<feature type="transmembrane region" description="Helical" evidence="1">
    <location>
        <begin position="122"/>
        <end position="142"/>
    </location>
</feature>
<dbReference type="Proteomes" id="UP000646579">
    <property type="component" value="Unassembled WGS sequence"/>
</dbReference>
<dbReference type="EMBL" id="BMZE01000001">
    <property type="protein sequence ID" value="GHA16110.1"/>
    <property type="molecule type" value="Genomic_DNA"/>
</dbReference>
<reference evidence="2" key="2">
    <citation type="submission" date="2020-09" db="EMBL/GenBank/DDBJ databases">
        <authorList>
            <person name="Sun Q."/>
            <person name="Kim S."/>
        </authorList>
    </citation>
    <scope>NUCLEOTIDE SEQUENCE</scope>
    <source>
        <strain evidence="2">KCTC 32437</strain>
    </source>
</reference>
<keyword evidence="1" id="KW-0812">Transmembrane</keyword>
<dbReference type="AlphaFoldDB" id="A0A918S0Q4"/>
<keyword evidence="1" id="KW-1133">Transmembrane helix</keyword>
<dbReference type="InterPro" id="IPR025058">
    <property type="entry name" value="DUF3995"/>
</dbReference>
<sequence>MTTAIAALMFIPLLSIGFAHILWATGMTWPIQDEKLLAQTVIGTPGIERLPSGWRVFATGALALVSGVMALALADHDSGGLWLSLLGLPFAALFLARGIIGYTSRWKEQRPEPSFRFNDSRVYSPLCIAIGIGFVALVWFRLF</sequence>
<comment type="caution">
    <text evidence="2">The sequence shown here is derived from an EMBL/GenBank/DDBJ whole genome shotgun (WGS) entry which is preliminary data.</text>
</comment>
<evidence type="ECO:0000256" key="1">
    <source>
        <dbReference type="SAM" id="Phobius"/>
    </source>
</evidence>
<feature type="transmembrane region" description="Helical" evidence="1">
    <location>
        <begin position="54"/>
        <end position="74"/>
    </location>
</feature>
<reference evidence="2" key="1">
    <citation type="journal article" date="2014" name="Int. J. Syst. Evol. Microbiol.">
        <title>Complete genome sequence of Corynebacterium casei LMG S-19264T (=DSM 44701T), isolated from a smear-ripened cheese.</title>
        <authorList>
            <consortium name="US DOE Joint Genome Institute (JGI-PGF)"/>
            <person name="Walter F."/>
            <person name="Albersmeier A."/>
            <person name="Kalinowski J."/>
            <person name="Ruckert C."/>
        </authorList>
    </citation>
    <scope>NUCLEOTIDE SEQUENCE</scope>
    <source>
        <strain evidence="2">KCTC 32437</strain>
    </source>
</reference>
<evidence type="ECO:0000313" key="3">
    <source>
        <dbReference type="Proteomes" id="UP000646579"/>
    </source>
</evidence>